<name>A0A7R9B8T9_TIMSH</name>
<proteinExistence type="predicted"/>
<protein>
    <submittedName>
        <fullName evidence="2">Uncharacterized protein</fullName>
    </submittedName>
</protein>
<evidence type="ECO:0000313" key="2">
    <source>
        <dbReference type="EMBL" id="CAD7267622.1"/>
    </source>
</evidence>
<dbReference type="EMBL" id="OC009757">
    <property type="protein sequence ID" value="CAD7267622.1"/>
    <property type="molecule type" value="Genomic_DNA"/>
</dbReference>
<feature type="region of interest" description="Disordered" evidence="1">
    <location>
        <begin position="40"/>
        <end position="98"/>
    </location>
</feature>
<organism evidence="2">
    <name type="scientific">Timema shepardi</name>
    <name type="common">Walking stick</name>
    <dbReference type="NCBI Taxonomy" id="629360"/>
    <lineage>
        <taxon>Eukaryota</taxon>
        <taxon>Metazoa</taxon>
        <taxon>Ecdysozoa</taxon>
        <taxon>Arthropoda</taxon>
        <taxon>Hexapoda</taxon>
        <taxon>Insecta</taxon>
        <taxon>Pterygota</taxon>
        <taxon>Neoptera</taxon>
        <taxon>Polyneoptera</taxon>
        <taxon>Phasmatodea</taxon>
        <taxon>Timematodea</taxon>
        <taxon>Timematoidea</taxon>
        <taxon>Timematidae</taxon>
        <taxon>Timema</taxon>
    </lineage>
</organism>
<accession>A0A7R9B8T9</accession>
<gene>
    <name evidence="2" type="ORF">TSIB3V08_LOCUS11627</name>
</gene>
<feature type="region of interest" description="Disordered" evidence="1">
    <location>
        <begin position="1"/>
        <end position="24"/>
    </location>
</feature>
<sequence>MLIVTYTENTDEEPSPNGTLFLKIPNKNKRSQDLSFELAEDVDGDSLLSTSMDDDTSFSEASVDRKPVLGETLSRRTNLPTSDDSQDSDSSSSSMCSLERRRLKNIQENKEFLKSLGITQMVEDMSNRLEEKKTVSRAKRPKVQVRYWSQDDFLQYSFNRKYDSMLGPTWGANKVLELPNERTGASFSSLLPPQTSEPL</sequence>
<evidence type="ECO:0000256" key="1">
    <source>
        <dbReference type="SAM" id="MobiDB-lite"/>
    </source>
</evidence>
<reference evidence="2" key="1">
    <citation type="submission" date="2020-11" db="EMBL/GenBank/DDBJ databases">
        <authorList>
            <person name="Tran Van P."/>
        </authorList>
    </citation>
    <scope>NUCLEOTIDE SEQUENCE</scope>
</reference>
<dbReference type="AlphaFoldDB" id="A0A7R9B8T9"/>